<dbReference type="AlphaFoldDB" id="A0AAD9M6T9"/>
<gene>
    <name evidence="2" type="ORF">LX32DRAFT_6440</name>
</gene>
<evidence type="ECO:0000256" key="1">
    <source>
        <dbReference type="SAM" id="MobiDB-lite"/>
    </source>
</evidence>
<protein>
    <submittedName>
        <fullName evidence="2">Uncharacterized protein</fullName>
    </submittedName>
</protein>
<reference evidence="2" key="1">
    <citation type="submission" date="2021-06" db="EMBL/GenBank/DDBJ databases">
        <title>Comparative genomics, transcriptomics and evolutionary studies reveal genomic signatures of adaptation to plant cell wall in hemibiotrophic fungi.</title>
        <authorList>
            <consortium name="DOE Joint Genome Institute"/>
            <person name="Baroncelli R."/>
            <person name="Diaz J.F."/>
            <person name="Benocci T."/>
            <person name="Peng M."/>
            <person name="Battaglia E."/>
            <person name="Haridas S."/>
            <person name="Andreopoulos W."/>
            <person name="Labutti K."/>
            <person name="Pangilinan J."/>
            <person name="Floch G.L."/>
            <person name="Makela M.R."/>
            <person name="Henrissat B."/>
            <person name="Grigoriev I.V."/>
            <person name="Crouch J.A."/>
            <person name="De Vries R.P."/>
            <person name="Sukno S.A."/>
            <person name="Thon M.R."/>
        </authorList>
    </citation>
    <scope>NUCLEOTIDE SEQUENCE</scope>
    <source>
        <strain evidence="2">MAFF235873</strain>
    </source>
</reference>
<evidence type="ECO:0000313" key="2">
    <source>
        <dbReference type="EMBL" id="KAK2034047.1"/>
    </source>
</evidence>
<dbReference type="EMBL" id="MU842817">
    <property type="protein sequence ID" value="KAK2034047.1"/>
    <property type="molecule type" value="Genomic_DNA"/>
</dbReference>
<evidence type="ECO:0000313" key="3">
    <source>
        <dbReference type="Proteomes" id="UP001232148"/>
    </source>
</evidence>
<dbReference type="Proteomes" id="UP001232148">
    <property type="component" value="Unassembled WGS sequence"/>
</dbReference>
<feature type="region of interest" description="Disordered" evidence="1">
    <location>
        <begin position="1"/>
        <end position="51"/>
    </location>
</feature>
<sequence>MSQASNPGTGILPTRPRTTRPWGGPGTPQVADASPSSPCEMQETPENVGARPSPCHISWEPMFHASPAVPWFWNRSSLTFSLLLARRLWTPTPLCLVSRRDCACLGPQPSQQHLLDQQYMVAVKGMPGRLAPWWLTDRLTRAQERYADASALLRYKFQGS</sequence>
<proteinExistence type="predicted"/>
<keyword evidence="3" id="KW-1185">Reference proteome</keyword>
<accession>A0AAD9M6T9</accession>
<organism evidence="2 3">
    <name type="scientific">Colletotrichum zoysiae</name>
    <dbReference type="NCBI Taxonomy" id="1216348"/>
    <lineage>
        <taxon>Eukaryota</taxon>
        <taxon>Fungi</taxon>
        <taxon>Dikarya</taxon>
        <taxon>Ascomycota</taxon>
        <taxon>Pezizomycotina</taxon>
        <taxon>Sordariomycetes</taxon>
        <taxon>Hypocreomycetidae</taxon>
        <taxon>Glomerellales</taxon>
        <taxon>Glomerellaceae</taxon>
        <taxon>Colletotrichum</taxon>
        <taxon>Colletotrichum graminicola species complex</taxon>
    </lineage>
</organism>
<name>A0AAD9M6T9_9PEZI</name>
<comment type="caution">
    <text evidence="2">The sequence shown here is derived from an EMBL/GenBank/DDBJ whole genome shotgun (WGS) entry which is preliminary data.</text>
</comment>